<dbReference type="PANTHER" id="PTHR33154">
    <property type="entry name" value="TRANSCRIPTIONAL REGULATOR, ARSR FAMILY"/>
    <property type="match status" value="1"/>
</dbReference>
<evidence type="ECO:0000256" key="3">
    <source>
        <dbReference type="ARBA" id="ARBA00023163"/>
    </source>
</evidence>
<sequence length="190" mass="21333">MPTPDVRRLTEAKALAALAHPTRSRLLDSLTVDGPGTASDLAERIGQAVGSISHHMKVLADAGLVQEAAELARDRRERWWRITPGRVSWSRTDVAQDLASTRTAVAAEKFVLAQQTERAYEWLEVAQSADEWEAAAFAAQGWLRLTPDELRQVNQELLDVVDRWRHRDVPADDRERESVFLFARGFPAQP</sequence>
<dbReference type="PROSITE" id="PS50987">
    <property type="entry name" value="HTH_ARSR_2"/>
    <property type="match status" value="1"/>
</dbReference>
<dbReference type="Gene3D" id="1.10.10.10">
    <property type="entry name" value="Winged helix-like DNA-binding domain superfamily/Winged helix DNA-binding domain"/>
    <property type="match status" value="1"/>
</dbReference>
<accession>A0ABW4V1M5</accession>
<comment type="caution">
    <text evidence="5">The sequence shown here is derived from an EMBL/GenBank/DDBJ whole genome shotgun (WGS) entry which is preliminary data.</text>
</comment>
<evidence type="ECO:0000259" key="4">
    <source>
        <dbReference type="PROSITE" id="PS50987"/>
    </source>
</evidence>
<dbReference type="SMART" id="SM00418">
    <property type="entry name" value="HTH_ARSR"/>
    <property type="match status" value="1"/>
</dbReference>
<dbReference type="Pfam" id="PF12840">
    <property type="entry name" value="HTH_20"/>
    <property type="match status" value="1"/>
</dbReference>
<dbReference type="CDD" id="cd00090">
    <property type="entry name" value="HTH_ARSR"/>
    <property type="match status" value="1"/>
</dbReference>
<evidence type="ECO:0000313" key="6">
    <source>
        <dbReference type="Proteomes" id="UP001597338"/>
    </source>
</evidence>
<keyword evidence="3" id="KW-0804">Transcription</keyword>
<dbReference type="RefSeq" id="WP_377196610.1">
    <property type="nucleotide sequence ID" value="NZ_JBHUHF010000001.1"/>
</dbReference>
<dbReference type="InterPro" id="IPR001845">
    <property type="entry name" value="HTH_ArsR_DNA-bd_dom"/>
</dbReference>
<keyword evidence="1" id="KW-0805">Transcription regulation</keyword>
<dbReference type="InterPro" id="IPR051081">
    <property type="entry name" value="HTH_MetalResp_TranReg"/>
</dbReference>
<evidence type="ECO:0000256" key="1">
    <source>
        <dbReference type="ARBA" id="ARBA00023015"/>
    </source>
</evidence>
<dbReference type="SUPFAM" id="SSF46785">
    <property type="entry name" value="Winged helix' DNA-binding domain"/>
    <property type="match status" value="1"/>
</dbReference>
<proteinExistence type="predicted"/>
<dbReference type="PANTHER" id="PTHR33154:SF15">
    <property type="entry name" value="REGULATORY PROTEIN ARSR"/>
    <property type="match status" value="1"/>
</dbReference>
<organism evidence="5 6">
    <name type="scientific">Promicromonospora aerolata</name>
    <dbReference type="NCBI Taxonomy" id="195749"/>
    <lineage>
        <taxon>Bacteria</taxon>
        <taxon>Bacillati</taxon>
        <taxon>Actinomycetota</taxon>
        <taxon>Actinomycetes</taxon>
        <taxon>Micrococcales</taxon>
        <taxon>Promicromonosporaceae</taxon>
        <taxon>Promicromonospora</taxon>
    </lineage>
</organism>
<evidence type="ECO:0000313" key="5">
    <source>
        <dbReference type="EMBL" id="MFD2024676.1"/>
    </source>
</evidence>
<dbReference type="Proteomes" id="UP001597338">
    <property type="component" value="Unassembled WGS sequence"/>
</dbReference>
<dbReference type="InterPro" id="IPR036390">
    <property type="entry name" value="WH_DNA-bd_sf"/>
</dbReference>
<evidence type="ECO:0000256" key="2">
    <source>
        <dbReference type="ARBA" id="ARBA00023125"/>
    </source>
</evidence>
<reference evidence="6" key="1">
    <citation type="journal article" date="2019" name="Int. J. Syst. Evol. Microbiol.">
        <title>The Global Catalogue of Microorganisms (GCM) 10K type strain sequencing project: providing services to taxonomists for standard genome sequencing and annotation.</title>
        <authorList>
            <consortium name="The Broad Institute Genomics Platform"/>
            <consortium name="The Broad Institute Genome Sequencing Center for Infectious Disease"/>
            <person name="Wu L."/>
            <person name="Ma J."/>
        </authorList>
    </citation>
    <scope>NUCLEOTIDE SEQUENCE [LARGE SCALE GENOMIC DNA]</scope>
    <source>
        <strain evidence="6">CCM 7043</strain>
    </source>
</reference>
<keyword evidence="6" id="KW-1185">Reference proteome</keyword>
<protein>
    <submittedName>
        <fullName evidence="5">ArsR/SmtB family transcription factor</fullName>
    </submittedName>
</protein>
<keyword evidence="2" id="KW-0238">DNA-binding</keyword>
<feature type="domain" description="HTH arsR-type" evidence="4">
    <location>
        <begin position="3"/>
        <end position="102"/>
    </location>
</feature>
<dbReference type="InterPro" id="IPR011991">
    <property type="entry name" value="ArsR-like_HTH"/>
</dbReference>
<gene>
    <name evidence="5" type="ORF">ACFSL2_04055</name>
</gene>
<name>A0ABW4V1M5_9MICO</name>
<dbReference type="EMBL" id="JBHUHF010000001">
    <property type="protein sequence ID" value="MFD2024676.1"/>
    <property type="molecule type" value="Genomic_DNA"/>
</dbReference>
<dbReference type="InterPro" id="IPR036388">
    <property type="entry name" value="WH-like_DNA-bd_sf"/>
</dbReference>